<evidence type="ECO:0000259" key="10">
    <source>
        <dbReference type="PROSITE" id="PS50222"/>
    </source>
</evidence>
<keyword evidence="2" id="KW-0808">Transferase</keyword>
<dbReference type="PROSITE" id="PS00018">
    <property type="entry name" value="EF_HAND_1"/>
    <property type="match status" value="3"/>
</dbReference>
<evidence type="ECO:0000256" key="3">
    <source>
        <dbReference type="ARBA" id="ARBA00022737"/>
    </source>
</evidence>
<feature type="domain" description="EF-hand" evidence="10">
    <location>
        <begin position="353"/>
        <end position="388"/>
    </location>
</feature>
<evidence type="ECO:0000256" key="4">
    <source>
        <dbReference type="ARBA" id="ARBA00022741"/>
    </source>
</evidence>
<evidence type="ECO:0000256" key="6">
    <source>
        <dbReference type="ARBA" id="ARBA00022837"/>
    </source>
</evidence>
<dbReference type="SMART" id="SM00054">
    <property type="entry name" value="EFh"/>
    <property type="match status" value="4"/>
</dbReference>
<dbReference type="FunFam" id="3.30.200.20:FF:000315">
    <property type="entry name" value="Calcium-dependent protein kinase 3"/>
    <property type="match status" value="1"/>
</dbReference>
<dbReference type="SMART" id="SM00220">
    <property type="entry name" value="S_TKc"/>
    <property type="match status" value="1"/>
</dbReference>
<dbReference type="Gene3D" id="3.30.200.20">
    <property type="entry name" value="Phosphorylase Kinase, domain 1"/>
    <property type="match status" value="1"/>
</dbReference>
<dbReference type="PROSITE" id="PS50011">
    <property type="entry name" value="PROTEIN_KINASE_DOM"/>
    <property type="match status" value="1"/>
</dbReference>
<protein>
    <recommendedName>
        <fullName evidence="13">Calmodulin</fullName>
    </recommendedName>
</protein>
<evidence type="ECO:0000256" key="1">
    <source>
        <dbReference type="ARBA" id="ARBA00022527"/>
    </source>
</evidence>
<dbReference type="Gene3D" id="1.10.510.10">
    <property type="entry name" value="Transferase(Phosphotransferase) domain 1"/>
    <property type="match status" value="1"/>
</dbReference>
<feature type="domain" description="EF-hand" evidence="10">
    <location>
        <begin position="425"/>
        <end position="457"/>
    </location>
</feature>
<dbReference type="GO" id="GO:0005509">
    <property type="term" value="F:calcium ion binding"/>
    <property type="evidence" value="ECO:0007669"/>
    <property type="project" value="InterPro"/>
</dbReference>
<organism evidence="11 12">
    <name type="scientific">Rhodosorus marinus</name>
    <dbReference type="NCBI Taxonomy" id="101924"/>
    <lineage>
        <taxon>Eukaryota</taxon>
        <taxon>Rhodophyta</taxon>
        <taxon>Stylonematophyceae</taxon>
        <taxon>Stylonematales</taxon>
        <taxon>Stylonemataceae</taxon>
        <taxon>Rhodosorus</taxon>
    </lineage>
</organism>
<evidence type="ECO:0000313" key="11">
    <source>
        <dbReference type="EMBL" id="KAJ8906660.1"/>
    </source>
</evidence>
<keyword evidence="4 8" id="KW-0547">Nucleotide-binding</keyword>
<evidence type="ECO:0000259" key="9">
    <source>
        <dbReference type="PROSITE" id="PS50011"/>
    </source>
</evidence>
<dbReference type="GO" id="GO:0005524">
    <property type="term" value="F:ATP binding"/>
    <property type="evidence" value="ECO:0007669"/>
    <property type="project" value="UniProtKB-UniRule"/>
</dbReference>
<dbReference type="Gene3D" id="1.10.238.10">
    <property type="entry name" value="EF-hand"/>
    <property type="match status" value="1"/>
</dbReference>
<dbReference type="Pfam" id="PF00069">
    <property type="entry name" value="Pkinase"/>
    <property type="match status" value="1"/>
</dbReference>
<dbReference type="InterPro" id="IPR011009">
    <property type="entry name" value="Kinase-like_dom_sf"/>
</dbReference>
<keyword evidence="1" id="KW-0723">Serine/threonine-protein kinase</keyword>
<dbReference type="AlphaFoldDB" id="A0AAV8UVP5"/>
<keyword evidence="3" id="KW-0677">Repeat</keyword>
<keyword evidence="6" id="KW-0106">Calcium</keyword>
<dbReference type="FunFam" id="1.10.510.10:FF:000571">
    <property type="entry name" value="Maternal embryonic leucine zipper kinase"/>
    <property type="match status" value="1"/>
</dbReference>
<dbReference type="InterPro" id="IPR000719">
    <property type="entry name" value="Prot_kinase_dom"/>
</dbReference>
<dbReference type="CDD" id="cd00051">
    <property type="entry name" value="EFh"/>
    <property type="match status" value="1"/>
</dbReference>
<evidence type="ECO:0008006" key="13">
    <source>
        <dbReference type="Google" id="ProtNLM"/>
    </source>
</evidence>
<dbReference type="InterPro" id="IPR002048">
    <property type="entry name" value="EF_hand_dom"/>
</dbReference>
<name>A0AAV8UVP5_9RHOD</name>
<dbReference type="PROSITE" id="PS00108">
    <property type="entry name" value="PROTEIN_KINASE_ST"/>
    <property type="match status" value="1"/>
</dbReference>
<feature type="domain" description="EF-hand" evidence="10">
    <location>
        <begin position="459"/>
        <end position="494"/>
    </location>
</feature>
<evidence type="ECO:0000256" key="7">
    <source>
        <dbReference type="ARBA" id="ARBA00022840"/>
    </source>
</evidence>
<dbReference type="FunFam" id="1.10.238.10:FF:000003">
    <property type="entry name" value="Calmodulin A"/>
    <property type="match status" value="1"/>
</dbReference>
<dbReference type="Proteomes" id="UP001157974">
    <property type="component" value="Unassembled WGS sequence"/>
</dbReference>
<comment type="caution">
    <text evidence="11">The sequence shown here is derived from an EMBL/GenBank/DDBJ whole genome shotgun (WGS) entry which is preliminary data.</text>
</comment>
<sequence>MEPVTADSENAAQGCEDNDVERLGAEHALKKRGYTGVILESPDEGNFSKLYEVKQTLGKGSFGIVAECIHRESGDRRAVKVLRKRAILTDRDADRIRREIDIMRSIKEHRHIVRTYGAYEDEKHVYIVLELCTGGDMFHRLIKIRAYSEKDAAQICREALSALAHIHEAGVVYRDLKPDNFLFDTDEDTTSSLKAADFGLSSFIVEGEYLQSTCGTPMYIAPEVITKKYNTKADIWSLGVTLYIMLSGKVPFWGNTMQKTFESVRRGRYHFDDPVWESVTEHAKDCVKRMLTFKPEQRPDARTLLKDPWIVDHGLAAAKPLVETVFLNLRQFRNMNKLQKRAAQIMATNLKLEEIKNVKKAFRELDRDQSGCISMSEMHTALSRADLTISEDDLENLFQVYDVDGDGMINYLEFLAATTKMNRVLTMENMRFAFEELDKDGNGTLSASEIKIHMTDMNLTEEEMDEMIREADSNNDGEVDYEEFVFLMTEKIQLENVRDDLIGMDIDVDEETTDGYLSMMLNRQS</sequence>
<dbReference type="PROSITE" id="PS00107">
    <property type="entry name" value="PROTEIN_KINASE_ATP"/>
    <property type="match status" value="1"/>
</dbReference>
<feature type="binding site" evidence="8">
    <location>
        <position position="80"/>
    </location>
    <ligand>
        <name>ATP</name>
        <dbReference type="ChEBI" id="CHEBI:30616"/>
    </ligand>
</feature>
<feature type="domain" description="Protein kinase" evidence="9">
    <location>
        <begin position="51"/>
        <end position="310"/>
    </location>
</feature>
<dbReference type="SUPFAM" id="SSF56112">
    <property type="entry name" value="Protein kinase-like (PK-like)"/>
    <property type="match status" value="1"/>
</dbReference>
<dbReference type="CDD" id="cd05117">
    <property type="entry name" value="STKc_CAMK"/>
    <property type="match status" value="1"/>
</dbReference>
<gene>
    <name evidence="11" type="ORF">NDN08_003150</name>
</gene>
<dbReference type="PANTHER" id="PTHR24349">
    <property type="entry name" value="SERINE/THREONINE-PROTEIN KINASE"/>
    <property type="match status" value="1"/>
</dbReference>
<evidence type="ECO:0000256" key="8">
    <source>
        <dbReference type="PROSITE-ProRule" id="PRU10141"/>
    </source>
</evidence>
<keyword evidence="5" id="KW-0418">Kinase</keyword>
<proteinExistence type="predicted"/>
<dbReference type="InterPro" id="IPR017441">
    <property type="entry name" value="Protein_kinase_ATP_BS"/>
</dbReference>
<dbReference type="EMBL" id="JAMWBK010000003">
    <property type="protein sequence ID" value="KAJ8906660.1"/>
    <property type="molecule type" value="Genomic_DNA"/>
</dbReference>
<dbReference type="InterPro" id="IPR011992">
    <property type="entry name" value="EF-hand-dom_pair"/>
</dbReference>
<keyword evidence="12" id="KW-1185">Reference proteome</keyword>
<reference evidence="11 12" key="1">
    <citation type="journal article" date="2023" name="Nat. Commun.">
        <title>Origin of minicircular mitochondrial genomes in red algae.</title>
        <authorList>
            <person name="Lee Y."/>
            <person name="Cho C.H."/>
            <person name="Lee Y.M."/>
            <person name="Park S.I."/>
            <person name="Yang J.H."/>
            <person name="West J.A."/>
            <person name="Bhattacharya D."/>
            <person name="Yoon H.S."/>
        </authorList>
    </citation>
    <scope>NUCLEOTIDE SEQUENCE [LARGE SCALE GENOMIC DNA]</scope>
    <source>
        <strain evidence="11 12">CCMP1338</strain>
        <tissue evidence="11">Whole cell</tissue>
    </source>
</reference>
<feature type="domain" description="EF-hand" evidence="10">
    <location>
        <begin position="389"/>
        <end position="424"/>
    </location>
</feature>
<evidence type="ECO:0000256" key="2">
    <source>
        <dbReference type="ARBA" id="ARBA00022679"/>
    </source>
</evidence>
<dbReference type="GO" id="GO:0004674">
    <property type="term" value="F:protein serine/threonine kinase activity"/>
    <property type="evidence" value="ECO:0007669"/>
    <property type="project" value="UniProtKB-KW"/>
</dbReference>
<dbReference type="Pfam" id="PF13499">
    <property type="entry name" value="EF-hand_7"/>
    <property type="match status" value="2"/>
</dbReference>
<keyword evidence="7 8" id="KW-0067">ATP-binding</keyword>
<evidence type="ECO:0000256" key="5">
    <source>
        <dbReference type="ARBA" id="ARBA00022777"/>
    </source>
</evidence>
<dbReference type="InterPro" id="IPR050205">
    <property type="entry name" value="CDPK_Ser/Thr_kinases"/>
</dbReference>
<evidence type="ECO:0000313" key="12">
    <source>
        <dbReference type="Proteomes" id="UP001157974"/>
    </source>
</evidence>
<dbReference type="InterPro" id="IPR008271">
    <property type="entry name" value="Ser/Thr_kinase_AS"/>
</dbReference>
<dbReference type="SUPFAM" id="SSF47473">
    <property type="entry name" value="EF-hand"/>
    <property type="match status" value="1"/>
</dbReference>
<accession>A0AAV8UVP5</accession>
<dbReference type="PROSITE" id="PS50222">
    <property type="entry name" value="EF_HAND_2"/>
    <property type="match status" value="4"/>
</dbReference>
<dbReference type="InterPro" id="IPR018247">
    <property type="entry name" value="EF_Hand_1_Ca_BS"/>
</dbReference>